<protein>
    <recommendedName>
        <fullName evidence="3">Pre-rRNA-processing protein TSR2 homolog</fullName>
    </recommendedName>
</protein>
<dbReference type="OMA" id="VIANWEG"/>
<dbReference type="EnsemblMetazoa" id="SMAR001327-RA">
    <property type="protein sequence ID" value="SMAR001327-PA"/>
    <property type="gene ID" value="SMAR001327"/>
</dbReference>
<organism evidence="5 6">
    <name type="scientific">Strigamia maritima</name>
    <name type="common">European centipede</name>
    <name type="synonym">Geophilus maritimus</name>
    <dbReference type="NCBI Taxonomy" id="126957"/>
    <lineage>
        <taxon>Eukaryota</taxon>
        <taxon>Metazoa</taxon>
        <taxon>Ecdysozoa</taxon>
        <taxon>Arthropoda</taxon>
        <taxon>Myriapoda</taxon>
        <taxon>Chilopoda</taxon>
        <taxon>Pleurostigmophora</taxon>
        <taxon>Geophilomorpha</taxon>
        <taxon>Linotaeniidae</taxon>
        <taxon>Strigamia</taxon>
    </lineage>
</organism>
<evidence type="ECO:0000256" key="1">
    <source>
        <dbReference type="ARBA" id="ARBA00002210"/>
    </source>
</evidence>
<dbReference type="HOGENOM" id="CLU_074896_2_2_1"/>
<comment type="similarity">
    <text evidence="2">Belongs to the TSR2 family.</text>
</comment>
<dbReference type="Pfam" id="PF10273">
    <property type="entry name" value="WGG"/>
    <property type="match status" value="1"/>
</dbReference>
<dbReference type="EMBL" id="JH430443">
    <property type="status" value="NOT_ANNOTATED_CDS"/>
    <property type="molecule type" value="Genomic_DNA"/>
</dbReference>
<evidence type="ECO:0000256" key="4">
    <source>
        <dbReference type="ARBA" id="ARBA00022552"/>
    </source>
</evidence>
<dbReference type="PANTHER" id="PTHR21250">
    <property type="entry name" value="PRE-RRNA-PROCESSING PROTEIN TSR2 HOMOLOG"/>
    <property type="match status" value="1"/>
</dbReference>
<sequence>KSLTCKKHFPSDSGLANYRTSLIWFVNVLTVKMAASTSITSCTFLTAVERVIANWEGLKGAVEQGIGQPHALEKVKWLTEVLDEFFKANDNLYPDEVEDFIADILNNEFDIIVKDGSIVEISQTLCLLFKLYSTKQTAEFESKVSSFPISSFSVWKCDSHYQDLEDDISDNFCHTSQSITQTENNQMEIEEEDDGWRVVRNSRKR</sequence>
<dbReference type="GO" id="GO:0006364">
    <property type="term" value="P:rRNA processing"/>
    <property type="evidence" value="ECO:0007669"/>
    <property type="project" value="UniProtKB-KW"/>
</dbReference>
<accession>T1IK88</accession>
<proteinExistence type="inferred from homology"/>
<dbReference type="PhylomeDB" id="T1IK88"/>
<keyword evidence="4" id="KW-0698">rRNA processing</keyword>
<evidence type="ECO:0000313" key="6">
    <source>
        <dbReference type="Proteomes" id="UP000014500"/>
    </source>
</evidence>
<evidence type="ECO:0000256" key="2">
    <source>
        <dbReference type="ARBA" id="ARBA00006524"/>
    </source>
</evidence>
<name>T1IK88_STRMM</name>
<evidence type="ECO:0000313" key="5">
    <source>
        <dbReference type="EnsemblMetazoa" id="SMAR001327-PA"/>
    </source>
</evidence>
<dbReference type="eggNOG" id="KOG4032">
    <property type="taxonomic scope" value="Eukaryota"/>
</dbReference>
<dbReference type="AlphaFoldDB" id="T1IK88"/>
<reference evidence="5" key="2">
    <citation type="submission" date="2015-02" db="UniProtKB">
        <authorList>
            <consortium name="EnsemblMetazoa"/>
        </authorList>
    </citation>
    <scope>IDENTIFICATION</scope>
</reference>
<dbReference type="STRING" id="126957.T1IK88"/>
<evidence type="ECO:0000256" key="3">
    <source>
        <dbReference type="ARBA" id="ARBA00017551"/>
    </source>
</evidence>
<reference evidence="6" key="1">
    <citation type="submission" date="2011-05" db="EMBL/GenBank/DDBJ databases">
        <authorList>
            <person name="Richards S.R."/>
            <person name="Qu J."/>
            <person name="Jiang H."/>
            <person name="Jhangiani S.N."/>
            <person name="Agravi P."/>
            <person name="Goodspeed R."/>
            <person name="Gross S."/>
            <person name="Mandapat C."/>
            <person name="Jackson L."/>
            <person name="Mathew T."/>
            <person name="Pu L."/>
            <person name="Thornton R."/>
            <person name="Saada N."/>
            <person name="Wilczek-Boney K.B."/>
            <person name="Lee S."/>
            <person name="Kovar C."/>
            <person name="Wu Y."/>
            <person name="Scherer S.E."/>
            <person name="Worley K.C."/>
            <person name="Muzny D.M."/>
            <person name="Gibbs R."/>
        </authorList>
    </citation>
    <scope>NUCLEOTIDE SEQUENCE</scope>
    <source>
        <strain evidence="6">Brora</strain>
    </source>
</reference>
<dbReference type="InterPro" id="IPR019398">
    <property type="entry name" value="Pre-rRNA_process_TSR2"/>
</dbReference>
<keyword evidence="6" id="KW-1185">Reference proteome</keyword>
<comment type="function">
    <text evidence="1">May be involved in 20S pre-rRNA processing.</text>
</comment>
<dbReference type="Proteomes" id="UP000014500">
    <property type="component" value="Unassembled WGS sequence"/>
</dbReference>